<evidence type="ECO:0000313" key="6">
    <source>
        <dbReference type="Proteomes" id="UP000326509"/>
    </source>
</evidence>
<feature type="repeat" description="ANK" evidence="3">
    <location>
        <begin position="300"/>
        <end position="332"/>
    </location>
</feature>
<dbReference type="PROSITE" id="PS50297">
    <property type="entry name" value="ANK_REP_REGION"/>
    <property type="match status" value="4"/>
</dbReference>
<reference evidence="5 6" key="1">
    <citation type="submission" date="2019-08" db="EMBL/GenBank/DDBJ databases">
        <title>Draft genome sequence of Ulvibacter marinus type strain NBRC 109484.</title>
        <authorList>
            <person name="Kawano K."/>
            <person name="Ushijima N."/>
            <person name="Kihara M."/>
            <person name="Itoh H."/>
        </authorList>
    </citation>
    <scope>NUCLEOTIDE SEQUENCE [LARGE SCALE GENOMIC DNA]</scope>
    <source>
        <strain evidence="5 6">NBRC 109484</strain>
    </source>
</reference>
<dbReference type="Gene3D" id="1.25.40.20">
    <property type="entry name" value="Ankyrin repeat-containing domain"/>
    <property type="match status" value="2"/>
</dbReference>
<comment type="caution">
    <text evidence="5">The sequence shown here is derived from an EMBL/GenBank/DDBJ whole genome shotgun (WGS) entry which is preliminary data.</text>
</comment>
<protein>
    <submittedName>
        <fullName evidence="5">Uncharacterized protein</fullName>
    </submittedName>
</protein>
<feature type="repeat" description="ANK" evidence="3">
    <location>
        <begin position="439"/>
        <end position="472"/>
    </location>
</feature>
<gene>
    <name evidence="5" type="ORF">ULMA_05280</name>
</gene>
<dbReference type="Pfam" id="PF12796">
    <property type="entry name" value="Ank_2"/>
    <property type="match status" value="3"/>
</dbReference>
<keyword evidence="4" id="KW-0732">Signal</keyword>
<dbReference type="GO" id="GO:0005737">
    <property type="term" value="C:cytoplasm"/>
    <property type="evidence" value="ECO:0007669"/>
    <property type="project" value="TreeGrafter"/>
</dbReference>
<evidence type="ECO:0000313" key="5">
    <source>
        <dbReference type="EMBL" id="GER58420.1"/>
    </source>
</evidence>
<dbReference type="PANTHER" id="PTHR24198">
    <property type="entry name" value="ANKYRIN REPEAT AND PROTEIN KINASE DOMAIN-CONTAINING PROTEIN"/>
    <property type="match status" value="1"/>
</dbReference>
<feature type="chain" id="PRO_5023876517" evidence="4">
    <location>
        <begin position="22"/>
        <end position="498"/>
    </location>
</feature>
<dbReference type="Pfam" id="PF13637">
    <property type="entry name" value="Ank_4"/>
    <property type="match status" value="1"/>
</dbReference>
<dbReference type="SMART" id="SM00248">
    <property type="entry name" value="ANK"/>
    <property type="match status" value="9"/>
</dbReference>
<feature type="signal peptide" evidence="4">
    <location>
        <begin position="1"/>
        <end position="21"/>
    </location>
</feature>
<organism evidence="5 6">
    <name type="scientific">Patiriisocius marinus</name>
    <dbReference type="NCBI Taxonomy" id="1397112"/>
    <lineage>
        <taxon>Bacteria</taxon>
        <taxon>Pseudomonadati</taxon>
        <taxon>Bacteroidota</taxon>
        <taxon>Flavobacteriia</taxon>
        <taxon>Flavobacteriales</taxon>
        <taxon>Flavobacteriaceae</taxon>
        <taxon>Patiriisocius</taxon>
    </lineage>
</organism>
<sequence>MKKSIILSVLLVLCISSEILAQDNVFLSRGFWKSNPTVDQIISAIDKGNDPVALNKNAFDAVVYALLENVNNDAIKYLLSLEGNDVKKRTHDSRTYIFWAAYKGNVAIMKHLLDKGAAINITDSKGNTPVTFAASSGQKNPEVYNLFEKQGAILSAEANKSGVKVLFLVAPYLDNEEELSYFLDKGASLTELDPIGNTVFNHAAKNGNIEFLQLLVDKGVHPKKENEYGGNAMLYASQGTRSRQSSLETYKYLESLGVKVNVVGDNGRNPLHTIANRTKDISVFKYFLEKDVAVNLKDDQGNFPFGNAVKSNDLKVIKLLFNKVNDVNQKDGKGRSALALSVLGNSVEVVDFLLSKGADVQTKDAEGNSLLYYLLNSFEAKNPTVFDAKLQLLKTQGLKLNETQGGANTLLHIAAQQNDLTLLKRVSDFGIDVNAKNIDGYTALHISAMKSQDDALLKHLVSIGANTTIKTEFEETAFDLSSENEMLKKQHIQLNFLK</sequence>
<feature type="repeat" description="ANK" evidence="3">
    <location>
        <begin position="266"/>
        <end position="299"/>
    </location>
</feature>
<evidence type="ECO:0000256" key="4">
    <source>
        <dbReference type="SAM" id="SignalP"/>
    </source>
</evidence>
<accession>A0A5J4IX35</accession>
<proteinExistence type="predicted"/>
<name>A0A5J4IX35_9FLAO</name>
<keyword evidence="6" id="KW-1185">Reference proteome</keyword>
<dbReference type="Proteomes" id="UP000326509">
    <property type="component" value="Unassembled WGS sequence"/>
</dbReference>
<dbReference type="AlphaFoldDB" id="A0A5J4IX35"/>
<dbReference type="PANTHER" id="PTHR24198:SF165">
    <property type="entry name" value="ANKYRIN REPEAT-CONTAINING PROTEIN-RELATED"/>
    <property type="match status" value="1"/>
</dbReference>
<feature type="repeat" description="ANK" evidence="3">
    <location>
        <begin position="92"/>
        <end position="124"/>
    </location>
</feature>
<keyword evidence="2 3" id="KW-0040">ANK repeat</keyword>
<dbReference type="PROSITE" id="PS50088">
    <property type="entry name" value="ANK_REPEAT"/>
    <property type="match status" value="7"/>
</dbReference>
<dbReference type="InterPro" id="IPR036770">
    <property type="entry name" value="Ankyrin_rpt-contain_sf"/>
</dbReference>
<evidence type="ECO:0000256" key="3">
    <source>
        <dbReference type="PROSITE-ProRule" id="PRU00023"/>
    </source>
</evidence>
<feature type="repeat" description="ANK" evidence="3">
    <location>
        <begin position="406"/>
        <end position="438"/>
    </location>
</feature>
<dbReference type="RefSeq" id="WP_151672496.1">
    <property type="nucleotide sequence ID" value="NZ_BKCG01000001.1"/>
</dbReference>
<dbReference type="EMBL" id="BKCG01000001">
    <property type="protein sequence ID" value="GER58420.1"/>
    <property type="molecule type" value="Genomic_DNA"/>
</dbReference>
<dbReference type="InterPro" id="IPR002110">
    <property type="entry name" value="Ankyrin_rpt"/>
</dbReference>
<dbReference type="SUPFAM" id="SSF48403">
    <property type="entry name" value="Ankyrin repeat"/>
    <property type="match status" value="2"/>
</dbReference>
<feature type="repeat" description="ANK" evidence="3">
    <location>
        <begin position="195"/>
        <end position="227"/>
    </location>
</feature>
<evidence type="ECO:0000256" key="1">
    <source>
        <dbReference type="ARBA" id="ARBA00022737"/>
    </source>
</evidence>
<evidence type="ECO:0000256" key="2">
    <source>
        <dbReference type="ARBA" id="ARBA00023043"/>
    </source>
</evidence>
<dbReference type="OrthoDB" id="2575953at2"/>
<keyword evidence="1" id="KW-0677">Repeat</keyword>
<feature type="repeat" description="ANK" evidence="3">
    <location>
        <begin position="333"/>
        <end position="365"/>
    </location>
</feature>